<dbReference type="AlphaFoldDB" id="A0A7Y7PM31"/>
<dbReference type="RefSeq" id="WP_176906959.1">
    <property type="nucleotide sequence ID" value="NZ_JABKAU010000004.1"/>
</dbReference>
<sequence length="118" mass="12307">MFTAQQFSQLAAAAWSGPAASISVSATHYVATCGNSAHGFSISYHLGGAMYYGNAQCPFEAVATAVAAAAAAGVPVSRHKAHRAIARTAAALCGLPSIRVSFAWRARRHRIARRLAHV</sequence>
<keyword evidence="2" id="KW-1185">Reference proteome</keyword>
<evidence type="ECO:0000313" key="1">
    <source>
        <dbReference type="EMBL" id="NVO30260.1"/>
    </source>
</evidence>
<dbReference type="EMBL" id="JABKAU010000004">
    <property type="protein sequence ID" value="NVO30260.1"/>
    <property type="molecule type" value="Genomic_DNA"/>
</dbReference>
<gene>
    <name evidence="1" type="ORF">HW554_03495</name>
</gene>
<comment type="caution">
    <text evidence="1">The sequence shown here is derived from an EMBL/GenBank/DDBJ whole genome shotgun (WGS) entry which is preliminary data.</text>
</comment>
<reference evidence="1 2" key="1">
    <citation type="submission" date="2020-05" db="EMBL/GenBank/DDBJ databases">
        <title>Hymenobacter terrestris sp. nov. and Hymenobacter lapidiphilus sp. nov., isolated from regoliths in Antarctica.</title>
        <authorList>
            <person name="Sedlacek I."/>
            <person name="Pantucek R."/>
            <person name="Zeman M."/>
            <person name="Holochova P."/>
            <person name="Kralova S."/>
            <person name="Stankova E."/>
            <person name="Sedo O."/>
            <person name="Micenkova L."/>
            <person name="Svec P."/>
            <person name="Gupta V."/>
            <person name="Sood U."/>
            <person name="Korpole U.S."/>
            <person name="Lal R."/>
        </authorList>
    </citation>
    <scope>NUCLEOTIDE SEQUENCE [LARGE SCALE GENOMIC DNA]</scope>
    <source>
        <strain evidence="1 2">P5342</strain>
    </source>
</reference>
<proteinExistence type="predicted"/>
<organism evidence="1 2">
    <name type="scientific">Hymenobacter lapidiphilus</name>
    <dbReference type="NCBI Taxonomy" id="2608003"/>
    <lineage>
        <taxon>Bacteria</taxon>
        <taxon>Pseudomonadati</taxon>
        <taxon>Bacteroidota</taxon>
        <taxon>Cytophagia</taxon>
        <taxon>Cytophagales</taxon>
        <taxon>Hymenobacteraceae</taxon>
        <taxon>Hymenobacter</taxon>
    </lineage>
</organism>
<dbReference type="Proteomes" id="UP000565521">
    <property type="component" value="Unassembled WGS sequence"/>
</dbReference>
<evidence type="ECO:0000313" key="2">
    <source>
        <dbReference type="Proteomes" id="UP000565521"/>
    </source>
</evidence>
<accession>A0A7Y7PM31</accession>
<protein>
    <submittedName>
        <fullName evidence="1">Uncharacterized protein</fullName>
    </submittedName>
</protein>
<name>A0A7Y7PM31_9BACT</name>